<organism evidence="2 3">
    <name type="scientific">Candidatus Portnoybacteria bacterium RIFCSPHIGHO2_12_FULL_38_9</name>
    <dbReference type="NCBI Taxonomy" id="1801997"/>
    <lineage>
        <taxon>Bacteria</taxon>
        <taxon>Candidatus Portnoyibacteriota</taxon>
    </lineage>
</organism>
<comment type="caution">
    <text evidence="2">The sequence shown here is derived from an EMBL/GenBank/DDBJ whole genome shotgun (WGS) entry which is preliminary data.</text>
</comment>
<evidence type="ECO:0000313" key="3">
    <source>
        <dbReference type="Proteomes" id="UP000177061"/>
    </source>
</evidence>
<dbReference type="STRING" id="1801997.A3J64_02430"/>
<name>A0A1G2FFP1_9BACT</name>
<accession>A0A1G2FFP1</accession>
<feature type="transmembrane region" description="Helical" evidence="1">
    <location>
        <begin position="12"/>
        <end position="32"/>
    </location>
</feature>
<keyword evidence="1" id="KW-0812">Transmembrane</keyword>
<keyword evidence="1" id="KW-1133">Transmembrane helix</keyword>
<dbReference type="Proteomes" id="UP000177061">
    <property type="component" value="Unassembled WGS sequence"/>
</dbReference>
<reference evidence="2 3" key="1">
    <citation type="journal article" date="2016" name="Nat. Commun.">
        <title>Thousands of microbial genomes shed light on interconnected biogeochemical processes in an aquifer system.</title>
        <authorList>
            <person name="Anantharaman K."/>
            <person name="Brown C.T."/>
            <person name="Hug L.A."/>
            <person name="Sharon I."/>
            <person name="Castelle C.J."/>
            <person name="Probst A.J."/>
            <person name="Thomas B.C."/>
            <person name="Singh A."/>
            <person name="Wilkins M.J."/>
            <person name="Karaoz U."/>
            <person name="Brodie E.L."/>
            <person name="Williams K.H."/>
            <person name="Hubbard S.S."/>
            <person name="Banfield J.F."/>
        </authorList>
    </citation>
    <scope>NUCLEOTIDE SEQUENCE [LARGE SCALE GENOMIC DNA]</scope>
</reference>
<dbReference type="AlphaFoldDB" id="A0A1G2FFP1"/>
<sequence>MSLRHQKSGFGALEIIVGAAIISISLFSLMAVSRLSLEMVFQSANRVKAGFLIEEGLEAVRTLRDGGWSAKIAPLSADTVYYLDFDGLNWQPTFTNVYIDGIFERSFIIEDVYRDTNDDIAAFGFLDPGTKKVSVSVAWKERLGTTTKSISIYLTNLFGS</sequence>
<evidence type="ECO:0000256" key="1">
    <source>
        <dbReference type="SAM" id="Phobius"/>
    </source>
</evidence>
<gene>
    <name evidence="2" type="ORF">A3J64_02430</name>
</gene>
<dbReference type="EMBL" id="MHNB01000026">
    <property type="protein sequence ID" value="OGZ36460.1"/>
    <property type="molecule type" value="Genomic_DNA"/>
</dbReference>
<protein>
    <submittedName>
        <fullName evidence="2">Uncharacterized protein</fullName>
    </submittedName>
</protein>
<keyword evidence="1" id="KW-0472">Membrane</keyword>
<proteinExistence type="predicted"/>
<evidence type="ECO:0000313" key="2">
    <source>
        <dbReference type="EMBL" id="OGZ36460.1"/>
    </source>
</evidence>